<evidence type="ECO:0000256" key="2">
    <source>
        <dbReference type="ARBA" id="ARBA00022723"/>
    </source>
</evidence>
<dbReference type="InterPro" id="IPR003764">
    <property type="entry name" value="GlcNAc_6-P_deAcase"/>
</dbReference>
<reference evidence="7 8" key="1">
    <citation type="submission" date="2016-02" db="EMBL/GenBank/DDBJ databases">
        <title>Complete genome sequence of Geobacillus subterraneus KCTC 3922T.</title>
        <authorList>
            <person name="Lee D.-W."/>
            <person name="Lee Y.-J."/>
            <person name="Lee S.-J."/>
            <person name="Park G.-S."/>
            <person name="Lee S.-J."/>
            <person name="Shin J.-H."/>
        </authorList>
    </citation>
    <scope>NUCLEOTIDE SEQUENCE [LARGE SCALE GENOMIC DNA]</scope>
    <source>
        <strain evidence="7 8">KCTC 3922</strain>
    </source>
</reference>
<evidence type="ECO:0000259" key="6">
    <source>
        <dbReference type="Pfam" id="PF01979"/>
    </source>
</evidence>
<evidence type="ECO:0000256" key="3">
    <source>
        <dbReference type="ARBA" id="ARBA00022801"/>
    </source>
</evidence>
<gene>
    <name evidence="7" type="ORF">GS3922_04695</name>
</gene>
<dbReference type="Proteomes" id="UP000076226">
    <property type="component" value="Chromosome"/>
</dbReference>
<dbReference type="SUPFAM" id="SSF51338">
    <property type="entry name" value="Composite domain of metallo-dependent hydrolases"/>
    <property type="match status" value="1"/>
</dbReference>
<proteinExistence type="inferred from homology"/>
<dbReference type="CDD" id="cd00854">
    <property type="entry name" value="NagA"/>
    <property type="match status" value="1"/>
</dbReference>
<evidence type="ECO:0000313" key="7">
    <source>
        <dbReference type="EMBL" id="AMX83040.1"/>
    </source>
</evidence>
<evidence type="ECO:0000313" key="8">
    <source>
        <dbReference type="Proteomes" id="UP000076226"/>
    </source>
</evidence>
<dbReference type="Gene3D" id="3.20.20.140">
    <property type="entry name" value="Metal-dependent hydrolases"/>
    <property type="match status" value="1"/>
</dbReference>
<dbReference type="EMBL" id="CP014342">
    <property type="protein sequence ID" value="AMX83040.1"/>
    <property type="molecule type" value="Genomic_DNA"/>
</dbReference>
<dbReference type="InterPro" id="IPR032466">
    <property type="entry name" value="Metal_Hydrolase"/>
</dbReference>
<dbReference type="Pfam" id="PF01979">
    <property type="entry name" value="Amidohydro_1"/>
    <property type="match status" value="1"/>
</dbReference>
<dbReference type="PIRSF" id="PIRSF038994">
    <property type="entry name" value="NagA"/>
    <property type="match status" value="1"/>
</dbReference>
<sequence>MKRRLLKNAVVYAETRKMDQGYVLIEGEKVADIGPMSRCPTDIEAEVIELSSRFSVIPGLIDVHIHGAAGADVMDATPSALHAMANALPAEGTTSFLATTMTAPSEQIEAALMNVARYMEQANGPGAAEVLGVHLEGPFLSPKRAGAQHPRHLADPDVSLFRRWQEAARGHIRLVTLAPERDGGLDLVAYLKKTGVVASIGHSDAVYDEVKAAVHAGVTHATHLFNGMRGIHHREPGVAGAVLMFEEVMCELIADGLHVAPPMVRFAYRNKGSEGLILITDAMRAKCLGDGKYDLGGQEVEVCGGEARLADGTLAGSVLKLADALRRVIDCTGCTLEEVIRMASWNPAKQLCVLDRKGSLRPGKDADVVVLDEQYEVAMTFCRGALAYRKQRKTQGAGRDGHEAH</sequence>
<evidence type="ECO:0000256" key="5">
    <source>
        <dbReference type="PIRNR" id="PIRNR038994"/>
    </source>
</evidence>
<dbReference type="PANTHER" id="PTHR11113">
    <property type="entry name" value="N-ACETYLGLUCOSAMINE-6-PHOSPHATE DEACETYLASE"/>
    <property type="match status" value="1"/>
</dbReference>
<keyword evidence="4 5" id="KW-0119">Carbohydrate metabolism</keyword>
<organism evidence="7 8">
    <name type="scientific">Geobacillus subterraneus</name>
    <dbReference type="NCBI Taxonomy" id="129338"/>
    <lineage>
        <taxon>Bacteria</taxon>
        <taxon>Bacillati</taxon>
        <taxon>Bacillota</taxon>
        <taxon>Bacilli</taxon>
        <taxon>Bacillales</taxon>
        <taxon>Anoxybacillaceae</taxon>
        <taxon>Geobacillus</taxon>
    </lineage>
</organism>
<feature type="domain" description="Amidohydrolase-related" evidence="6">
    <location>
        <begin position="56"/>
        <end position="384"/>
    </location>
</feature>
<keyword evidence="3 5" id="KW-0378">Hydrolase</keyword>
<name>A0ABM6A9U7_9BACL</name>
<keyword evidence="2" id="KW-0479">Metal-binding</keyword>
<dbReference type="PANTHER" id="PTHR11113:SF14">
    <property type="entry name" value="N-ACETYLGLUCOSAMINE-6-PHOSPHATE DEACETYLASE"/>
    <property type="match status" value="1"/>
</dbReference>
<evidence type="ECO:0000256" key="4">
    <source>
        <dbReference type="ARBA" id="ARBA00023277"/>
    </source>
</evidence>
<dbReference type="SUPFAM" id="SSF51556">
    <property type="entry name" value="Metallo-dependent hydrolases"/>
    <property type="match status" value="1"/>
</dbReference>
<evidence type="ECO:0000256" key="1">
    <source>
        <dbReference type="ARBA" id="ARBA00010716"/>
    </source>
</evidence>
<dbReference type="NCBIfam" id="TIGR00221">
    <property type="entry name" value="nagA"/>
    <property type="match status" value="1"/>
</dbReference>
<comment type="similarity">
    <text evidence="1 5">Belongs to the metallo-dependent hydrolases superfamily. NagA family.</text>
</comment>
<protein>
    <submittedName>
        <fullName evidence="7">N-acetylglucosamine-6-phosphate deacetylase</fullName>
    </submittedName>
</protein>
<accession>A0ABM6A9U7</accession>
<dbReference type="RefSeq" id="WP_063165412.1">
    <property type="nucleotide sequence ID" value="NZ_CP014342.1"/>
</dbReference>
<dbReference type="InterPro" id="IPR011059">
    <property type="entry name" value="Metal-dep_hydrolase_composite"/>
</dbReference>
<dbReference type="InterPro" id="IPR006680">
    <property type="entry name" value="Amidohydro-rel"/>
</dbReference>
<keyword evidence="8" id="KW-1185">Reference proteome</keyword>
<dbReference type="Gene3D" id="2.30.40.10">
    <property type="entry name" value="Urease, subunit C, domain 1"/>
    <property type="match status" value="1"/>
</dbReference>